<keyword evidence="1" id="KW-0812">Transmembrane</keyword>
<evidence type="ECO:0000313" key="5">
    <source>
        <dbReference type="Proteomes" id="UP000239997"/>
    </source>
</evidence>
<dbReference type="Proteomes" id="UP000028531">
    <property type="component" value="Unassembled WGS sequence"/>
</dbReference>
<dbReference type="EMBL" id="JPJI01000026">
    <property type="protein sequence ID" value="KEZ93682.1"/>
    <property type="molecule type" value="Genomic_DNA"/>
</dbReference>
<name>A0A084JXJ8_NONUL</name>
<keyword evidence="1" id="KW-1133">Transmembrane helix</keyword>
<gene>
    <name evidence="2" type="ORF">IL45_05620</name>
    <name evidence="3" type="ORF">LY02_01303</name>
</gene>
<evidence type="ECO:0000313" key="4">
    <source>
        <dbReference type="Proteomes" id="UP000028531"/>
    </source>
</evidence>
<dbReference type="Proteomes" id="UP000239997">
    <property type="component" value="Unassembled WGS sequence"/>
</dbReference>
<evidence type="ECO:0000256" key="1">
    <source>
        <dbReference type="SAM" id="Phobius"/>
    </source>
</evidence>
<dbReference type="Pfam" id="PF14014">
    <property type="entry name" value="DUF4230"/>
    <property type="match status" value="1"/>
</dbReference>
<evidence type="ECO:0000313" key="3">
    <source>
        <dbReference type="EMBL" id="PRX14273.1"/>
    </source>
</evidence>
<comment type="caution">
    <text evidence="2">The sequence shown here is derived from an EMBL/GenBank/DDBJ whole genome shotgun (WGS) entry which is preliminary data.</text>
</comment>
<dbReference type="OrthoDB" id="5700441at2"/>
<keyword evidence="1" id="KW-0472">Membrane</keyword>
<feature type="transmembrane region" description="Helical" evidence="1">
    <location>
        <begin position="6"/>
        <end position="24"/>
    </location>
</feature>
<proteinExistence type="predicted"/>
<dbReference type="RefSeq" id="WP_036581281.1">
    <property type="nucleotide sequence ID" value="NZ_JPJI01000026.1"/>
</dbReference>
<sequence>MKNLKTLILGALMMLAIVLIYDYIKGYRTEQANLIAQTELIEKEVQSVSKLIVTEASYGKIYTYENTKSYGWDYFSSQKTAVVISNAKAQVIYDLKNLEYSIDSERKEIVFSKLPDATININPNLNFYQLDNGILNTFEAKDFNSMKQKISKDIERQIRNSDILKNADERLLIELTRIFVLSNSMGWTVVYDGKSVENATEITEFKD</sequence>
<keyword evidence="5" id="KW-1185">Reference proteome</keyword>
<reference evidence="3 5" key="2">
    <citation type="submission" date="2018-03" db="EMBL/GenBank/DDBJ databases">
        <title>Genomic Encyclopedia of Archaeal and Bacterial Type Strains, Phase II (KMG-II): from individual species to whole genera.</title>
        <authorList>
            <person name="Goeker M."/>
        </authorList>
    </citation>
    <scope>NUCLEOTIDE SEQUENCE [LARGE SCALE GENOMIC DNA]</scope>
    <source>
        <strain evidence="3 5">DSM 22727</strain>
    </source>
</reference>
<dbReference type="InterPro" id="IPR025324">
    <property type="entry name" value="DUF4230"/>
</dbReference>
<organism evidence="2 4">
    <name type="scientific">Nonlabens ulvanivorans</name>
    <name type="common">Persicivirga ulvanivorans</name>
    <dbReference type="NCBI Taxonomy" id="906888"/>
    <lineage>
        <taxon>Bacteria</taxon>
        <taxon>Pseudomonadati</taxon>
        <taxon>Bacteroidota</taxon>
        <taxon>Flavobacteriia</taxon>
        <taxon>Flavobacteriales</taxon>
        <taxon>Flavobacteriaceae</taxon>
        <taxon>Nonlabens</taxon>
    </lineage>
</organism>
<dbReference type="EMBL" id="PVNA01000002">
    <property type="protein sequence ID" value="PRX14273.1"/>
    <property type="molecule type" value="Genomic_DNA"/>
</dbReference>
<reference evidence="2 4" key="1">
    <citation type="submission" date="2014-07" db="EMBL/GenBank/DDBJ databases">
        <title>Draft genome sequence of Nonlabens ulvanivorans, an ulvan degrading bacterium.</title>
        <authorList>
            <person name="Kopel M."/>
            <person name="Helbert W."/>
            <person name="Henrissat B."/>
            <person name="Doniger T."/>
            <person name="Banin E."/>
        </authorList>
    </citation>
    <scope>NUCLEOTIDE SEQUENCE [LARGE SCALE GENOMIC DNA]</scope>
    <source>
        <strain evidence="2 4">PLR</strain>
    </source>
</reference>
<protein>
    <submittedName>
        <fullName evidence="3">Uncharacterized protein DUF4230</fullName>
    </submittedName>
</protein>
<dbReference type="AlphaFoldDB" id="A0A084JXJ8"/>
<accession>A0A084JXJ8</accession>
<evidence type="ECO:0000313" key="2">
    <source>
        <dbReference type="EMBL" id="KEZ93682.1"/>
    </source>
</evidence>